<protein>
    <submittedName>
        <fullName evidence="2">Uncharacterized protein</fullName>
    </submittedName>
</protein>
<feature type="region of interest" description="Disordered" evidence="1">
    <location>
        <begin position="36"/>
        <end position="61"/>
    </location>
</feature>
<feature type="compositionally biased region" description="Basic and acidic residues" evidence="1">
    <location>
        <begin position="46"/>
        <end position="55"/>
    </location>
</feature>
<name>A0A1B6KA15_9HEMI</name>
<sequence>MGISFIRSHAKGKKHCQKVNDSSKSNKLLCFVMPTSSSVSTTSENNKVENSKLPEEPPTTISLKSEELGTGLNLPSTSKSPNLMQKFLLNDEVISAEIIWAINQVMTHSSGRSF</sequence>
<gene>
    <name evidence="2" type="ORF">g.267</name>
</gene>
<organism evidence="2">
    <name type="scientific">Graphocephala atropunctata</name>
    <dbReference type="NCBI Taxonomy" id="36148"/>
    <lineage>
        <taxon>Eukaryota</taxon>
        <taxon>Metazoa</taxon>
        <taxon>Ecdysozoa</taxon>
        <taxon>Arthropoda</taxon>
        <taxon>Hexapoda</taxon>
        <taxon>Insecta</taxon>
        <taxon>Pterygota</taxon>
        <taxon>Neoptera</taxon>
        <taxon>Paraneoptera</taxon>
        <taxon>Hemiptera</taxon>
        <taxon>Auchenorrhyncha</taxon>
        <taxon>Membracoidea</taxon>
        <taxon>Cicadellidae</taxon>
        <taxon>Cicadellinae</taxon>
        <taxon>Cicadellini</taxon>
        <taxon>Graphocephala</taxon>
    </lineage>
</organism>
<accession>A0A1B6KA15</accession>
<reference evidence="2" key="1">
    <citation type="submission" date="2015-11" db="EMBL/GenBank/DDBJ databases">
        <title>De novo transcriptome assembly of four potential Pierce s Disease insect vectors from Arizona vineyards.</title>
        <authorList>
            <person name="Tassone E.E."/>
        </authorList>
    </citation>
    <scope>NUCLEOTIDE SEQUENCE</scope>
</reference>
<dbReference type="AlphaFoldDB" id="A0A1B6KA15"/>
<evidence type="ECO:0000256" key="1">
    <source>
        <dbReference type="SAM" id="MobiDB-lite"/>
    </source>
</evidence>
<proteinExistence type="predicted"/>
<evidence type="ECO:0000313" key="2">
    <source>
        <dbReference type="EMBL" id="JAT08265.1"/>
    </source>
</evidence>
<dbReference type="EMBL" id="GEBQ01031712">
    <property type="protein sequence ID" value="JAT08265.1"/>
    <property type="molecule type" value="Transcribed_RNA"/>
</dbReference>